<dbReference type="EMBL" id="JAJEQN010000049">
    <property type="protein sequence ID" value="MCC2222771.1"/>
    <property type="molecule type" value="Genomic_DNA"/>
</dbReference>
<dbReference type="Pfam" id="PF14907">
    <property type="entry name" value="NTP_transf_5"/>
    <property type="match status" value="1"/>
</dbReference>
<accession>A0AAE3E7Y9</accession>
<protein>
    <submittedName>
        <fullName evidence="1">Nucleotidyltransferase family protein</fullName>
    </submittedName>
</protein>
<dbReference type="Proteomes" id="UP001198200">
    <property type="component" value="Unassembled WGS sequence"/>
</dbReference>
<dbReference type="RefSeq" id="WP_308732367.1">
    <property type="nucleotide sequence ID" value="NZ_JAJEQN010000049.1"/>
</dbReference>
<keyword evidence="2" id="KW-1185">Reference proteome</keyword>
<dbReference type="InterPro" id="IPR039498">
    <property type="entry name" value="NTP_transf_5"/>
</dbReference>
<name>A0AAE3E7Y9_9FIRM</name>
<dbReference type="AlphaFoldDB" id="A0AAE3E7Y9"/>
<sequence length="398" mass="46687">MNHIDQLYLQIIYNTCVQNPTDFITIQPENEQPLTELTKVQSTLPFLLSYIKNPTILNSLKHQTKLMMLNYYQIEQFTRRIADLFDANNISYILLKGISLAAFYPVPEYRKLGDVDIYINDKEMFNRASALLLANGYTKDDEISDHHQGYLYKVPQTGRTMILELHYRIVGLYQYAPANKIVDAVFAFGAFTPIIQKVNDRSYPVLPPTEYTFYMIHHMLKHYLYSGFGIRLLCDFSFYLEHNYTDVDFVKIHTWCEESKILHLYEIILETCRIYLGLPETIDSKIHYNKNDCEAFITQLLEDGDVTHNNGSTLVGSGSYEKINFLTYFKEGHLQMHVRFPKLGKCPLLWPALWMITLVCFLHNTYTLRNTTLKETLRSFKQDNQRSKLLRIFDNTDH</sequence>
<reference evidence="1 2" key="1">
    <citation type="submission" date="2021-10" db="EMBL/GenBank/DDBJ databases">
        <title>Anaerobic single-cell dispensing facilitates the cultivation of human gut bacteria.</title>
        <authorList>
            <person name="Afrizal A."/>
        </authorList>
    </citation>
    <scope>NUCLEOTIDE SEQUENCE [LARGE SCALE GENOMIC DNA]</scope>
    <source>
        <strain evidence="1 2">CLA-AA-H224</strain>
    </source>
</reference>
<evidence type="ECO:0000313" key="2">
    <source>
        <dbReference type="Proteomes" id="UP001198200"/>
    </source>
</evidence>
<gene>
    <name evidence="1" type="ORF">LKD48_14265</name>
</gene>
<evidence type="ECO:0000313" key="1">
    <source>
        <dbReference type="EMBL" id="MCC2222771.1"/>
    </source>
</evidence>
<organism evidence="1 2">
    <name type="scientific">Anthropogastromicrobium aceti</name>
    <dbReference type="NCBI Taxonomy" id="2981768"/>
    <lineage>
        <taxon>Bacteria</taxon>
        <taxon>Bacillati</taxon>
        <taxon>Bacillota</taxon>
        <taxon>Clostridia</taxon>
        <taxon>Lachnospirales</taxon>
        <taxon>Lachnospiraceae</taxon>
        <taxon>Anthropogastromicrobium</taxon>
    </lineage>
</organism>
<comment type="caution">
    <text evidence="1">The sequence shown here is derived from an EMBL/GenBank/DDBJ whole genome shotgun (WGS) entry which is preliminary data.</text>
</comment>
<proteinExistence type="predicted"/>